<evidence type="ECO:0000256" key="1">
    <source>
        <dbReference type="ARBA" id="ARBA00022563"/>
    </source>
</evidence>
<keyword evidence="3" id="KW-0658">Purine biosynthesis</keyword>
<keyword evidence="1 3" id="KW-0554">One-carbon metabolism</keyword>
<dbReference type="Gene3D" id="3.30.70.260">
    <property type="match status" value="1"/>
</dbReference>
<keyword evidence="2 3" id="KW-0378">Hydrolase</keyword>
<evidence type="ECO:0000256" key="3">
    <source>
        <dbReference type="HAMAP-Rule" id="MF_01927"/>
    </source>
</evidence>
<name>A0A9D5DP49_9BACI</name>
<dbReference type="InterPro" id="IPR002912">
    <property type="entry name" value="ACT_dom"/>
</dbReference>
<dbReference type="PIRSF" id="PIRSF036480">
    <property type="entry name" value="FormyFH4_hydr"/>
    <property type="match status" value="1"/>
</dbReference>
<dbReference type="EC" id="3.5.1.10" evidence="3 4"/>
<dbReference type="EMBL" id="LJJD01000015">
    <property type="protein sequence ID" value="KQL57439.1"/>
    <property type="molecule type" value="Genomic_DNA"/>
</dbReference>
<proteinExistence type="inferred from homology"/>
<dbReference type="CDD" id="cd04875">
    <property type="entry name" value="ACT_F4HF-DF"/>
    <property type="match status" value="1"/>
</dbReference>
<feature type="active site" evidence="3">
    <location>
        <position position="233"/>
    </location>
</feature>
<evidence type="ECO:0000313" key="7">
    <source>
        <dbReference type="Proteomes" id="UP000051061"/>
    </source>
</evidence>
<comment type="function">
    <text evidence="3">Catalyzes the hydrolysis of 10-formyltetrahydrofolate (formyl-FH4) to formate and tetrahydrofolate (FH4).</text>
</comment>
<protein>
    <recommendedName>
        <fullName evidence="3 4">Formyltetrahydrofolate deformylase</fullName>
        <ecNumber evidence="3 4">3.5.1.10</ecNumber>
    </recommendedName>
    <alternativeName>
        <fullName evidence="3">Formyl-FH(4) hydrolase</fullName>
    </alternativeName>
</protein>
<feature type="domain" description="ACT" evidence="5">
    <location>
        <begin position="10"/>
        <end position="91"/>
    </location>
</feature>
<dbReference type="InterPro" id="IPR041729">
    <property type="entry name" value="Formyl-FH4-Hydrolase_C"/>
</dbReference>
<comment type="caution">
    <text evidence="6">The sequence shown here is derived from an EMBL/GenBank/DDBJ whole genome shotgun (WGS) entry which is preliminary data.</text>
</comment>
<dbReference type="NCBIfam" id="NF004684">
    <property type="entry name" value="PRK06027.1"/>
    <property type="match status" value="1"/>
</dbReference>
<dbReference type="InterPro" id="IPR045865">
    <property type="entry name" value="ACT-like_dom_sf"/>
</dbReference>
<dbReference type="CDD" id="cd08648">
    <property type="entry name" value="FMT_core_Formyl-FH4-Hydrolase_C"/>
    <property type="match status" value="1"/>
</dbReference>
<dbReference type="InterPro" id="IPR036477">
    <property type="entry name" value="Formyl_transf_N_sf"/>
</dbReference>
<dbReference type="PROSITE" id="PS51671">
    <property type="entry name" value="ACT"/>
    <property type="match status" value="1"/>
</dbReference>
<evidence type="ECO:0000256" key="4">
    <source>
        <dbReference type="NCBIfam" id="TIGR00655"/>
    </source>
</evidence>
<dbReference type="GO" id="GO:0006730">
    <property type="term" value="P:one-carbon metabolic process"/>
    <property type="evidence" value="ECO:0007669"/>
    <property type="project" value="UniProtKB-KW"/>
</dbReference>
<dbReference type="PANTHER" id="PTHR42706">
    <property type="entry name" value="FORMYLTETRAHYDROFOLATE DEFORMYLASE"/>
    <property type="match status" value="1"/>
</dbReference>
<dbReference type="GO" id="GO:0006189">
    <property type="term" value="P:'de novo' IMP biosynthetic process"/>
    <property type="evidence" value="ECO:0007669"/>
    <property type="project" value="UniProtKB-UniRule"/>
</dbReference>
<evidence type="ECO:0000256" key="2">
    <source>
        <dbReference type="ARBA" id="ARBA00022801"/>
    </source>
</evidence>
<comment type="pathway">
    <text evidence="3">Purine metabolism; IMP biosynthesis via de novo pathway; formate from 10-formyl-5,6,7,8-tetrahydrofolate: step 1/1.</text>
</comment>
<evidence type="ECO:0000313" key="6">
    <source>
        <dbReference type="EMBL" id="KQL57439.1"/>
    </source>
</evidence>
<dbReference type="GO" id="GO:0008864">
    <property type="term" value="F:formyltetrahydrofolate deformylase activity"/>
    <property type="evidence" value="ECO:0007669"/>
    <property type="project" value="UniProtKB-UniRule"/>
</dbReference>
<organism evidence="6 7">
    <name type="scientific">Alkalicoccobacillus plakortidis</name>
    <dbReference type="NCBI Taxonomy" id="444060"/>
    <lineage>
        <taxon>Bacteria</taxon>
        <taxon>Bacillati</taxon>
        <taxon>Bacillota</taxon>
        <taxon>Bacilli</taxon>
        <taxon>Bacillales</taxon>
        <taxon>Bacillaceae</taxon>
        <taxon>Alkalicoccobacillus</taxon>
    </lineage>
</organism>
<dbReference type="Pfam" id="PF00551">
    <property type="entry name" value="Formyl_trans_N"/>
    <property type="match status" value="1"/>
</dbReference>
<dbReference type="PANTHER" id="PTHR42706:SF1">
    <property type="entry name" value="FORMYLTETRAHYDROFOLATE DEFORMYLASE 2, MITOCHONDRIAL"/>
    <property type="match status" value="1"/>
</dbReference>
<keyword evidence="7" id="KW-1185">Reference proteome</keyword>
<dbReference type="SUPFAM" id="SSF55021">
    <property type="entry name" value="ACT-like"/>
    <property type="match status" value="1"/>
</dbReference>
<evidence type="ECO:0000259" key="5">
    <source>
        <dbReference type="PROSITE" id="PS51671"/>
    </source>
</evidence>
<reference evidence="6 7" key="1">
    <citation type="submission" date="2015-09" db="EMBL/GenBank/DDBJ databases">
        <title>Genome sequencing project for genomic taxonomy and phylogenomics of Bacillus-like bacteria.</title>
        <authorList>
            <person name="Liu B."/>
            <person name="Wang J."/>
            <person name="Zhu Y."/>
            <person name="Liu G."/>
            <person name="Chen Q."/>
            <person name="Chen Z."/>
            <person name="Lan J."/>
            <person name="Che J."/>
            <person name="Ge C."/>
            <person name="Shi H."/>
            <person name="Pan Z."/>
            <person name="Liu X."/>
        </authorList>
    </citation>
    <scope>NUCLEOTIDE SEQUENCE [LARGE SCALE GENOMIC DNA]</scope>
    <source>
        <strain evidence="6 7">DSM 19153</strain>
    </source>
</reference>
<dbReference type="AlphaFoldDB" id="A0A9D5DP49"/>
<dbReference type="InterPro" id="IPR044074">
    <property type="entry name" value="PurU_ACT"/>
</dbReference>
<dbReference type="Proteomes" id="UP000051061">
    <property type="component" value="Unassembled WGS sequence"/>
</dbReference>
<accession>A0A9D5DP49</accession>
<dbReference type="InterPro" id="IPR002376">
    <property type="entry name" value="Formyl_transf_N"/>
</dbReference>
<dbReference type="NCBIfam" id="TIGR00655">
    <property type="entry name" value="PurU"/>
    <property type="match status" value="1"/>
</dbReference>
<dbReference type="PRINTS" id="PR01575">
    <property type="entry name" value="FFH4HYDRLASE"/>
</dbReference>
<dbReference type="Pfam" id="PF01842">
    <property type="entry name" value="ACT"/>
    <property type="match status" value="1"/>
</dbReference>
<sequence>MVHHQENRAILLVTCQDKPGIVSAISTLLFHHHANIVQSDQYSTDPEHGRFFMRVEFEWEESKANFQSIQEALKQIAQEYAFTYKIEKANRKKQMAIFVSKENHCLSEILWKWKAGELYADIPLVISNHKDAQEEVESYGIPFYHIPATKENRKEAEEQAIQLLKDHQIELVVLARYMQILSSSFVSQFPERIINIHHSFLPAFIGANPYVKAFERGVKLIGATAHYVTDDLDEGPIIEQDVMRVDHRHSAKDLKIVGRNIERIALARAVQWHLDDRCIVHQNKTIVF</sequence>
<dbReference type="InterPro" id="IPR004810">
    <property type="entry name" value="PurU"/>
</dbReference>
<comment type="similarity">
    <text evidence="3">Belongs to the PurU family.</text>
</comment>
<comment type="catalytic activity">
    <reaction evidence="3">
        <text>(6R)-10-formyltetrahydrofolate + H2O = (6S)-5,6,7,8-tetrahydrofolate + formate + H(+)</text>
        <dbReference type="Rhea" id="RHEA:19833"/>
        <dbReference type="ChEBI" id="CHEBI:15377"/>
        <dbReference type="ChEBI" id="CHEBI:15378"/>
        <dbReference type="ChEBI" id="CHEBI:15740"/>
        <dbReference type="ChEBI" id="CHEBI:57453"/>
        <dbReference type="ChEBI" id="CHEBI:195366"/>
        <dbReference type="EC" id="3.5.1.10"/>
    </reaction>
</comment>
<dbReference type="Gene3D" id="3.40.50.170">
    <property type="entry name" value="Formyl transferase, N-terminal domain"/>
    <property type="match status" value="1"/>
</dbReference>
<dbReference type="SUPFAM" id="SSF53328">
    <property type="entry name" value="Formyltransferase"/>
    <property type="match status" value="1"/>
</dbReference>
<gene>
    <name evidence="3" type="primary">purU</name>
    <name evidence="6" type="ORF">AN965_08000</name>
</gene>
<dbReference type="HAMAP" id="MF_01927">
    <property type="entry name" value="PurU"/>
    <property type="match status" value="1"/>
</dbReference>